<dbReference type="GO" id="GO:0033617">
    <property type="term" value="P:mitochondrial respiratory chain complex IV assembly"/>
    <property type="evidence" value="ECO:0007669"/>
    <property type="project" value="TreeGrafter"/>
</dbReference>
<dbReference type="FunFam" id="3.40.30.10:FF:000013">
    <property type="entry name" value="Blast:Protein SCO1 homolog, mitochondrial"/>
    <property type="match status" value="1"/>
</dbReference>
<keyword evidence="4" id="KW-1133">Transmembrane helix</keyword>
<evidence type="ECO:0000313" key="5">
    <source>
        <dbReference type="EMBL" id="KAJ8600547.1"/>
    </source>
</evidence>
<dbReference type="Proteomes" id="UP001230188">
    <property type="component" value="Unassembled WGS sequence"/>
</dbReference>
<feature type="transmembrane region" description="Helical" evidence="4">
    <location>
        <begin position="21"/>
        <end position="41"/>
    </location>
</feature>
<keyword evidence="2" id="KW-0186">Copper</keyword>
<dbReference type="SUPFAM" id="SSF52833">
    <property type="entry name" value="Thioredoxin-like"/>
    <property type="match status" value="1"/>
</dbReference>
<dbReference type="InterPro" id="IPR003782">
    <property type="entry name" value="SCO1/SenC"/>
</dbReference>
<evidence type="ECO:0000256" key="2">
    <source>
        <dbReference type="PIRSR" id="PIRSR603782-1"/>
    </source>
</evidence>
<evidence type="ECO:0000256" key="3">
    <source>
        <dbReference type="PIRSR" id="PIRSR603782-2"/>
    </source>
</evidence>
<keyword evidence="3" id="KW-1015">Disulfide bond</keyword>
<organism evidence="5 6">
    <name type="scientific">Chrysophaeum taylorii</name>
    <dbReference type="NCBI Taxonomy" id="2483200"/>
    <lineage>
        <taxon>Eukaryota</taxon>
        <taxon>Sar</taxon>
        <taxon>Stramenopiles</taxon>
        <taxon>Ochrophyta</taxon>
        <taxon>Pelagophyceae</taxon>
        <taxon>Pelagomonadales</taxon>
        <taxon>Pelagomonadaceae</taxon>
        <taxon>Chrysophaeum</taxon>
    </lineage>
</organism>
<feature type="disulfide bond" description="Redox-active" evidence="3">
    <location>
        <begin position="98"/>
        <end position="102"/>
    </location>
</feature>
<dbReference type="AlphaFoldDB" id="A0AAD7UAT0"/>
<proteinExistence type="inferred from homology"/>
<dbReference type="PANTHER" id="PTHR12151:SF5">
    <property type="entry name" value="AT19154P"/>
    <property type="match status" value="1"/>
</dbReference>
<dbReference type="GO" id="GO:0046872">
    <property type="term" value="F:metal ion binding"/>
    <property type="evidence" value="ECO:0007669"/>
    <property type="project" value="UniProtKB-KW"/>
</dbReference>
<feature type="binding site" evidence="2">
    <location>
        <position position="190"/>
    </location>
    <ligand>
        <name>Cu cation</name>
        <dbReference type="ChEBI" id="CHEBI:23378"/>
    </ligand>
</feature>
<comment type="similarity">
    <text evidence="1">Belongs to the SCO1/2 family.</text>
</comment>
<feature type="binding site" evidence="2">
    <location>
        <position position="102"/>
    </location>
    <ligand>
        <name>Cu cation</name>
        <dbReference type="ChEBI" id="CHEBI:23378"/>
    </ligand>
</feature>
<dbReference type="Gene3D" id="3.40.30.10">
    <property type="entry name" value="Glutaredoxin"/>
    <property type="match status" value="1"/>
</dbReference>
<keyword evidence="4" id="KW-0472">Membrane</keyword>
<keyword evidence="6" id="KW-1185">Reference proteome</keyword>
<dbReference type="PANTHER" id="PTHR12151">
    <property type="entry name" value="ELECTRON TRANSPORT PROTIN SCO1/SENC FAMILY MEMBER"/>
    <property type="match status" value="1"/>
</dbReference>
<dbReference type="EMBL" id="JAQMWT010000498">
    <property type="protein sequence ID" value="KAJ8600547.1"/>
    <property type="molecule type" value="Genomic_DNA"/>
</dbReference>
<accession>A0AAD7UAT0</accession>
<reference evidence="5" key="1">
    <citation type="submission" date="2023-01" db="EMBL/GenBank/DDBJ databases">
        <title>Metagenome sequencing of chrysophaentin producing Chrysophaeum taylorii.</title>
        <authorList>
            <person name="Davison J."/>
            <person name="Bewley C."/>
        </authorList>
    </citation>
    <scope>NUCLEOTIDE SEQUENCE</scope>
    <source>
        <strain evidence="5">NIES-1699</strain>
    </source>
</reference>
<keyword evidence="2" id="KW-0479">Metal-binding</keyword>
<dbReference type="CDD" id="cd02968">
    <property type="entry name" value="SCO"/>
    <property type="match status" value="1"/>
</dbReference>
<evidence type="ECO:0000256" key="1">
    <source>
        <dbReference type="ARBA" id="ARBA00010996"/>
    </source>
</evidence>
<dbReference type="InterPro" id="IPR036249">
    <property type="entry name" value="Thioredoxin-like_sf"/>
</dbReference>
<keyword evidence="4" id="KW-0812">Transmembrane</keyword>
<feature type="binding site" evidence="2">
    <location>
        <position position="98"/>
    </location>
    <ligand>
        <name>Cu cation</name>
        <dbReference type="ChEBI" id="CHEBI:23378"/>
    </ligand>
</feature>
<name>A0AAD7UAT0_9STRA</name>
<evidence type="ECO:0000313" key="6">
    <source>
        <dbReference type="Proteomes" id="UP001230188"/>
    </source>
</evidence>
<dbReference type="GO" id="GO:0005739">
    <property type="term" value="C:mitochondrion"/>
    <property type="evidence" value="ECO:0007669"/>
    <property type="project" value="GOC"/>
</dbReference>
<comment type="caution">
    <text evidence="5">The sequence shown here is derived from an EMBL/GenBank/DDBJ whole genome shotgun (WGS) entry which is preliminary data.</text>
</comment>
<evidence type="ECO:0000256" key="4">
    <source>
        <dbReference type="SAM" id="Phobius"/>
    </source>
</evidence>
<sequence>MRSGLRWRTIARHASGARRGPVGWTGLALVGAGGVGLAVYYNIEKEKRQSQATTKQTTYGKPDLGGKWTLVSANSGLPVTDASYLGKYTLLYFGFSRCPDICPAELVKVGEVLSLLDAKKNPPEVQALFVSLDPNRDSIEQLRYYASDFDDRIDFLIGTPDQVKIAGKNYRVYSSVAAGDEDTDDYLIDHSIVLYLNGPDGDFLDFFTQSTSARDVAGGIMKHHANRK</sequence>
<gene>
    <name evidence="5" type="ORF">CTAYLR_007932</name>
</gene>
<dbReference type="Pfam" id="PF02630">
    <property type="entry name" value="SCO1-SenC"/>
    <property type="match status" value="1"/>
</dbReference>
<protein>
    <submittedName>
        <fullName evidence="5">Uncharacterized protein</fullName>
    </submittedName>
</protein>